<dbReference type="PANTHER" id="PTHR43224:SF1">
    <property type="entry name" value="AMIDINOTRANSFERASE"/>
    <property type="match status" value="1"/>
</dbReference>
<name>A0ABW7J0F7_9VIBR</name>
<evidence type="ECO:0000313" key="3">
    <source>
        <dbReference type="Proteomes" id="UP001607151"/>
    </source>
</evidence>
<dbReference type="InterPro" id="IPR047647">
    <property type="entry name" value="ISAs1_transpos"/>
</dbReference>
<keyword evidence="3" id="KW-1185">Reference proteome</keyword>
<accession>A0ABW7J0F7</accession>
<dbReference type="InterPro" id="IPR014541">
    <property type="entry name" value="Amdntrnsf_FN0238"/>
</dbReference>
<organism evidence="2 3">
    <name type="scientific">Vibrio rumoiensis</name>
    <dbReference type="NCBI Taxonomy" id="76258"/>
    <lineage>
        <taxon>Bacteria</taxon>
        <taxon>Pseudomonadati</taxon>
        <taxon>Pseudomonadota</taxon>
        <taxon>Gammaproteobacteria</taxon>
        <taxon>Vibrionales</taxon>
        <taxon>Vibrionaceae</taxon>
        <taxon>Vibrio</taxon>
    </lineage>
</organism>
<dbReference type="Pfam" id="PF13808">
    <property type="entry name" value="DDE_Tnp_1_assoc"/>
    <property type="match status" value="1"/>
</dbReference>
<protein>
    <submittedName>
        <fullName evidence="2">ISAs1 family transposase</fullName>
    </submittedName>
</protein>
<dbReference type="NCBIfam" id="NF033564">
    <property type="entry name" value="transpos_ISAs1"/>
    <property type="match status" value="1"/>
</dbReference>
<reference evidence="2 3" key="1">
    <citation type="submission" date="2024-10" db="EMBL/GenBank/DDBJ databases">
        <authorList>
            <person name="Yibar A."/>
            <person name="Saticioglu I.B."/>
            <person name="Duman M."/>
            <person name="Ajmi N."/>
            <person name="Gurler F."/>
            <person name="Ay H."/>
            <person name="Onuk E."/>
            <person name="Guler S."/>
            <person name="Romalde J.L."/>
        </authorList>
    </citation>
    <scope>NUCLEOTIDE SEQUENCE [LARGE SCALE GENOMIC DNA]</scope>
    <source>
        <strain evidence="2 3">14-MA-B</strain>
    </source>
</reference>
<gene>
    <name evidence="2" type="ORF">ACGRQ9_18075</name>
</gene>
<dbReference type="Gene3D" id="3.75.10.10">
    <property type="entry name" value="L-arginine/glycine Amidinotransferase, Chain A"/>
    <property type="match status" value="1"/>
</dbReference>
<comment type="caution">
    <text evidence="2">The sequence shown here is derived from an EMBL/GenBank/DDBJ whole genome shotgun (WGS) entry which is preliminary data.</text>
</comment>
<evidence type="ECO:0000313" key="2">
    <source>
        <dbReference type="EMBL" id="MFH0267353.1"/>
    </source>
</evidence>
<evidence type="ECO:0000259" key="1">
    <source>
        <dbReference type="Pfam" id="PF13808"/>
    </source>
</evidence>
<dbReference type="PANTHER" id="PTHR43224">
    <property type="entry name" value="AMIDINOTRANSFERASE"/>
    <property type="match status" value="1"/>
</dbReference>
<dbReference type="InterPro" id="IPR032806">
    <property type="entry name" value="YbfD_N"/>
</dbReference>
<dbReference type="SUPFAM" id="SSF55909">
    <property type="entry name" value="Pentein"/>
    <property type="match status" value="1"/>
</dbReference>
<proteinExistence type="predicted"/>
<feature type="domain" description="H repeat-associated protein N-terminal" evidence="1">
    <location>
        <begin position="2"/>
        <end position="68"/>
    </location>
</feature>
<dbReference type="RefSeq" id="WP_394608896.1">
    <property type="nucleotide sequence ID" value="NZ_JBIHSN010000004.1"/>
</dbReference>
<sequence>MEVAFLVITAMICGQNKWTDIKDFGEGNIEWLREYLPYDNGLPTRHNIAAIMRTVVPETLLEAMVGWVNLHREKHAQPIISVTVYAALSQRCDRLVLEDYADRIGYERVISFQTHLPSGAPVYHTNVMMSVGEQFCVICDEVIPEFERRFVIKSLAKDKQVISISLAQMNQFCGNILQLETADGGKVIAMSQSAHNAFSAAQKKQLTTHGKLLPFDVSTIESIGGGSVRCMLGEVFLPSYL</sequence>
<dbReference type="EMBL" id="JBIHSN010000004">
    <property type="protein sequence ID" value="MFH0267353.1"/>
    <property type="molecule type" value="Genomic_DNA"/>
</dbReference>
<dbReference type="Pfam" id="PF19420">
    <property type="entry name" value="DDAH_eukar"/>
    <property type="match status" value="1"/>
</dbReference>
<dbReference type="Proteomes" id="UP001607151">
    <property type="component" value="Unassembled WGS sequence"/>
</dbReference>